<dbReference type="Proteomes" id="UP000249432">
    <property type="component" value="Unassembled WGS sequence"/>
</dbReference>
<protein>
    <submittedName>
        <fullName evidence="1">LysR family transcriptional regulator</fullName>
    </submittedName>
</protein>
<accession>A0A2W5SLH7</accession>
<dbReference type="InterPro" id="IPR006175">
    <property type="entry name" value="YjgF/YER057c/UK114"/>
</dbReference>
<comment type="caution">
    <text evidence="1">The sequence shown here is derived from an EMBL/GenBank/DDBJ whole genome shotgun (WGS) entry which is preliminary data.</text>
</comment>
<dbReference type="PANTHER" id="PTHR43760:SF1">
    <property type="entry name" value="ENDORIBONUCLEASE L-PSP_CHORISMATE MUTASE-LIKE DOMAIN-CONTAINING PROTEIN"/>
    <property type="match status" value="1"/>
</dbReference>
<dbReference type="SUPFAM" id="SSF55298">
    <property type="entry name" value="YjgF-like"/>
    <property type="match status" value="1"/>
</dbReference>
<dbReference type="CDD" id="cd02199">
    <property type="entry name" value="YjgF_YER057c_UK114_like_1"/>
    <property type="match status" value="1"/>
</dbReference>
<reference evidence="1 2" key="1">
    <citation type="submission" date="2017-08" db="EMBL/GenBank/DDBJ databases">
        <title>Infants hospitalized years apart are colonized by the same room-sourced microbial strains.</title>
        <authorList>
            <person name="Brooks B."/>
            <person name="Olm M.R."/>
            <person name="Firek B.A."/>
            <person name="Baker R."/>
            <person name="Thomas B.C."/>
            <person name="Morowitz M.J."/>
            <person name="Banfield J.F."/>
        </authorList>
    </citation>
    <scope>NUCLEOTIDE SEQUENCE [LARGE SCALE GENOMIC DNA]</scope>
    <source>
        <strain evidence="1">S2_003_000_R1_3</strain>
    </source>
</reference>
<gene>
    <name evidence="1" type="ORF">DI525_08100</name>
</gene>
<dbReference type="EMBL" id="QFRA01000023">
    <property type="protein sequence ID" value="PZR04029.1"/>
    <property type="molecule type" value="Genomic_DNA"/>
</dbReference>
<name>A0A2W5SLH7_9CORY</name>
<evidence type="ECO:0000313" key="2">
    <source>
        <dbReference type="Proteomes" id="UP000249432"/>
    </source>
</evidence>
<dbReference type="Pfam" id="PF01042">
    <property type="entry name" value="Ribonuc_L-PSP"/>
    <property type="match status" value="1"/>
</dbReference>
<evidence type="ECO:0000313" key="1">
    <source>
        <dbReference type="EMBL" id="PZR04029.1"/>
    </source>
</evidence>
<dbReference type="InterPro" id="IPR035959">
    <property type="entry name" value="RutC-like_sf"/>
</dbReference>
<dbReference type="Gene3D" id="3.30.1330.40">
    <property type="entry name" value="RutC-like"/>
    <property type="match status" value="1"/>
</dbReference>
<proteinExistence type="predicted"/>
<organism evidence="1 2">
    <name type="scientific">Corynebacterium kroppenstedtii</name>
    <dbReference type="NCBI Taxonomy" id="161879"/>
    <lineage>
        <taxon>Bacteria</taxon>
        <taxon>Bacillati</taxon>
        <taxon>Actinomycetota</taxon>
        <taxon>Actinomycetes</taxon>
        <taxon>Mycobacteriales</taxon>
        <taxon>Corynebacteriaceae</taxon>
        <taxon>Corynebacterium</taxon>
    </lineage>
</organism>
<dbReference type="InterPro" id="IPR013813">
    <property type="entry name" value="Endoribo_LPSP/chorism_mut-like"/>
</dbReference>
<dbReference type="AlphaFoldDB" id="A0A2W5SLH7"/>
<dbReference type="PANTHER" id="PTHR43760">
    <property type="entry name" value="ENDORIBONUCLEASE-RELATED"/>
    <property type="match status" value="1"/>
</dbReference>
<dbReference type="RefSeq" id="WP_303735217.1">
    <property type="nucleotide sequence ID" value="NZ_CAKZHK010000010.1"/>
</dbReference>
<sequence length="167" mass="16882">MTTSGQSTHSPRKNLADLGIELPEVAAPVASYAPAVISGDTIYVSGQLPFKNGELPATGKVGAGVSAEDAASYARQAALNALAAINSLVDIDSVSIVKVTGFVASAPGFGGQPGVINGASDLFGDVFGTAHARSAVGVSDLPLDAPVEVEVIARRNTGAEYRRNTSE</sequence>